<dbReference type="Pfam" id="PF04616">
    <property type="entry name" value="Glyco_hydro_43"/>
    <property type="match status" value="1"/>
</dbReference>
<evidence type="ECO:0000256" key="6">
    <source>
        <dbReference type="SAM" id="SignalP"/>
    </source>
</evidence>
<keyword evidence="4 5" id="KW-0326">Glycosidase</keyword>
<dbReference type="SUPFAM" id="SSF75005">
    <property type="entry name" value="Arabinanase/levansucrase/invertase"/>
    <property type="match status" value="1"/>
</dbReference>
<evidence type="ECO:0000259" key="7">
    <source>
        <dbReference type="Pfam" id="PF17851"/>
    </source>
</evidence>
<dbReference type="GO" id="GO:0016787">
    <property type="term" value="F:hydrolase activity"/>
    <property type="evidence" value="ECO:0007669"/>
    <property type="project" value="UniProtKB-KW"/>
</dbReference>
<dbReference type="PANTHER" id="PTHR42812:SF17">
    <property type="entry name" value="BETA-XYLOSIDASE C-TERMINAL CONCANAVALIN A-LIKE DOMAIN-CONTAINING PROTEIN-RELATED"/>
    <property type="match status" value="1"/>
</dbReference>
<keyword evidence="9" id="KW-1185">Reference proteome</keyword>
<evidence type="ECO:0000256" key="3">
    <source>
        <dbReference type="ARBA" id="ARBA00022801"/>
    </source>
</evidence>
<feature type="signal peptide" evidence="6">
    <location>
        <begin position="1"/>
        <end position="22"/>
    </location>
</feature>
<dbReference type="Gene3D" id="2.115.10.20">
    <property type="entry name" value="Glycosyl hydrolase domain, family 43"/>
    <property type="match status" value="1"/>
</dbReference>
<dbReference type="SUPFAM" id="SSF49899">
    <property type="entry name" value="Concanavalin A-like lectins/glucanases"/>
    <property type="match status" value="1"/>
</dbReference>
<dbReference type="InterPro" id="IPR006710">
    <property type="entry name" value="Glyco_hydro_43"/>
</dbReference>
<evidence type="ECO:0000256" key="5">
    <source>
        <dbReference type="RuleBase" id="RU361187"/>
    </source>
</evidence>
<dbReference type="InterPro" id="IPR013320">
    <property type="entry name" value="ConA-like_dom_sf"/>
</dbReference>
<feature type="domain" description="Beta-xylosidase C-terminal Concanavalin A-like" evidence="7">
    <location>
        <begin position="294"/>
        <end position="507"/>
    </location>
</feature>
<comment type="caution">
    <text evidence="8">The sequence shown here is derived from an EMBL/GenBank/DDBJ whole genome shotgun (WGS) entry which is preliminary data.</text>
</comment>
<gene>
    <name evidence="8" type="ORF">BJX66DRAFT_348989</name>
</gene>
<organism evidence="8 9">
    <name type="scientific">Aspergillus keveii</name>
    <dbReference type="NCBI Taxonomy" id="714993"/>
    <lineage>
        <taxon>Eukaryota</taxon>
        <taxon>Fungi</taxon>
        <taxon>Dikarya</taxon>
        <taxon>Ascomycota</taxon>
        <taxon>Pezizomycotina</taxon>
        <taxon>Eurotiomycetes</taxon>
        <taxon>Eurotiomycetidae</taxon>
        <taxon>Eurotiales</taxon>
        <taxon>Aspergillaceae</taxon>
        <taxon>Aspergillus</taxon>
        <taxon>Aspergillus subgen. Nidulantes</taxon>
    </lineage>
</organism>
<dbReference type="InterPro" id="IPR051795">
    <property type="entry name" value="Glycosyl_Hydrlase_43"/>
</dbReference>
<evidence type="ECO:0000256" key="1">
    <source>
        <dbReference type="ARBA" id="ARBA00009865"/>
    </source>
</evidence>
<protein>
    <submittedName>
        <fullName evidence="8">Glycosyl hydrolase</fullName>
    </submittedName>
</protein>
<keyword evidence="3 5" id="KW-0378">Hydrolase</keyword>
<dbReference type="PANTHER" id="PTHR42812">
    <property type="entry name" value="BETA-XYLOSIDASE"/>
    <property type="match status" value="1"/>
</dbReference>
<accession>A0ABR4FL33</accession>
<evidence type="ECO:0000313" key="8">
    <source>
        <dbReference type="EMBL" id="KAL2783968.1"/>
    </source>
</evidence>
<name>A0ABR4FL33_9EURO</name>
<dbReference type="Proteomes" id="UP001610563">
    <property type="component" value="Unassembled WGS sequence"/>
</dbReference>
<evidence type="ECO:0000256" key="2">
    <source>
        <dbReference type="ARBA" id="ARBA00022729"/>
    </source>
</evidence>
<proteinExistence type="inferred from homology"/>
<keyword evidence="2 6" id="KW-0732">Signal</keyword>
<dbReference type="Gene3D" id="2.60.120.200">
    <property type="match status" value="1"/>
</dbReference>
<dbReference type="Pfam" id="PF17851">
    <property type="entry name" value="GH43_C2"/>
    <property type="match status" value="1"/>
</dbReference>
<evidence type="ECO:0000256" key="4">
    <source>
        <dbReference type="ARBA" id="ARBA00023295"/>
    </source>
</evidence>
<comment type="similarity">
    <text evidence="1 5">Belongs to the glycosyl hydrolase 43 family.</text>
</comment>
<dbReference type="EMBL" id="JBFTWV010000201">
    <property type="protein sequence ID" value="KAL2783968.1"/>
    <property type="molecule type" value="Genomic_DNA"/>
</dbReference>
<feature type="chain" id="PRO_5046303160" evidence="6">
    <location>
        <begin position="23"/>
        <end position="522"/>
    </location>
</feature>
<dbReference type="InterPro" id="IPR041542">
    <property type="entry name" value="GH43_C2"/>
</dbReference>
<sequence>MRNLLNHFIAFTLAANPACSSALETLLRHNPAIPGWHSDPSCVFVPERDNTTFCTASTFLLTPGLPVYASKANSAINLSLAQSDGIWVPAIRYHEGTFYIIAIYKDNVRQESTGLIFNTTDPFSNDAWSDPIQYVAETIDPDLFWDDDGKAYIATSGTDLQTVDVRTGVLGKRHRIWNGTTGIYLEGPHLYRKDEYYYLMTAEGGSGLNHTVTMARSTDIWGPYQACAKNPVMTNAHTSEYFQNIGHADLFHDQNRNWWSSAMAWRSGPEGKTYPPSKDIPGDGPFANEPDMVDFEPNSTLPHHFRFWRWSSRDKYTVSPPGHPGTLRLKPSKASIIAGYRDLTVGYDIEDYTLIMRCQIDTLFQCSMDVSFSPQAQNEENINLGIVMLPSKNASSQHPSLTPHFRFLVSALGSDVKQNFSRRIVKPVPPSWLDEPIRLIVRAENPESYTFYASPSSRPWILEKLGEAPATIFSGGTGPFTGTLVGVYATSNGGEGVTESYISRWRYEGLAQEVDNGVLVAS</sequence>
<dbReference type="InterPro" id="IPR023296">
    <property type="entry name" value="Glyco_hydro_beta-prop_sf"/>
</dbReference>
<reference evidence="8 9" key="1">
    <citation type="submission" date="2024-07" db="EMBL/GenBank/DDBJ databases">
        <title>Section-level genome sequencing and comparative genomics of Aspergillus sections Usti and Cavernicolus.</title>
        <authorList>
            <consortium name="Lawrence Berkeley National Laboratory"/>
            <person name="Nybo J.L."/>
            <person name="Vesth T.C."/>
            <person name="Theobald S."/>
            <person name="Frisvad J.C."/>
            <person name="Larsen T.O."/>
            <person name="Kjaerboelling I."/>
            <person name="Rothschild-Mancinelli K."/>
            <person name="Lyhne E.K."/>
            <person name="Kogle M.E."/>
            <person name="Barry K."/>
            <person name="Clum A."/>
            <person name="Na H."/>
            <person name="Ledsgaard L."/>
            <person name="Lin J."/>
            <person name="Lipzen A."/>
            <person name="Kuo A."/>
            <person name="Riley R."/>
            <person name="Mondo S."/>
            <person name="Labutti K."/>
            <person name="Haridas S."/>
            <person name="Pangalinan J."/>
            <person name="Salamov A.A."/>
            <person name="Simmons B.A."/>
            <person name="Magnuson J.K."/>
            <person name="Chen J."/>
            <person name="Drula E."/>
            <person name="Henrissat B."/>
            <person name="Wiebenga A."/>
            <person name="Lubbers R.J."/>
            <person name="Gomes A.C."/>
            <person name="Makela M.R."/>
            <person name="Stajich J."/>
            <person name="Grigoriev I.V."/>
            <person name="Mortensen U.H."/>
            <person name="De Vries R.P."/>
            <person name="Baker S.E."/>
            <person name="Andersen M.R."/>
        </authorList>
    </citation>
    <scope>NUCLEOTIDE SEQUENCE [LARGE SCALE GENOMIC DNA]</scope>
    <source>
        <strain evidence="8 9">CBS 209.92</strain>
    </source>
</reference>
<evidence type="ECO:0000313" key="9">
    <source>
        <dbReference type="Proteomes" id="UP001610563"/>
    </source>
</evidence>